<evidence type="ECO:0000313" key="3">
    <source>
        <dbReference type="EMBL" id="KAG5484391.1"/>
    </source>
</evidence>
<keyword evidence="2" id="KW-1133">Transmembrane helix</keyword>
<dbReference type="Proteomes" id="UP000674143">
    <property type="component" value="Chromosome 13"/>
</dbReference>
<dbReference type="KEGG" id="loi:92363768"/>
<sequence>MPIPVDNEITLPDCNQNLGRHEYVVAGYGSLCMEPAAGQSRVLYRVPTLKSWSRDFWYVWLIVLLLIAFGVIGCAFQSLRWYRRLQHRYEREVRLKRVDGMVRLMSSIYSRRSTSASQQRTRASSLCPSNRRSESLDMRDVSDDDGC</sequence>
<protein>
    <recommendedName>
        <fullName evidence="5">Transmembrane protein</fullName>
    </recommendedName>
</protein>
<feature type="transmembrane region" description="Helical" evidence="2">
    <location>
        <begin position="57"/>
        <end position="79"/>
    </location>
</feature>
<keyword evidence="2" id="KW-0812">Transmembrane</keyword>
<evidence type="ECO:0000313" key="4">
    <source>
        <dbReference type="Proteomes" id="UP000674143"/>
    </source>
</evidence>
<keyword evidence="4" id="KW-1185">Reference proteome</keyword>
<keyword evidence="2" id="KW-0472">Membrane</keyword>
<comment type="caution">
    <text evidence="3">The sequence shown here is derived from an EMBL/GenBank/DDBJ whole genome shotgun (WGS) entry which is preliminary data.</text>
</comment>
<dbReference type="RefSeq" id="XP_067064884.1">
    <property type="nucleotide sequence ID" value="XM_067209834.1"/>
</dbReference>
<feature type="region of interest" description="Disordered" evidence="1">
    <location>
        <begin position="113"/>
        <end position="147"/>
    </location>
</feature>
<dbReference type="GeneID" id="92363768"/>
<reference evidence="3 4" key="1">
    <citation type="submission" date="2021-02" db="EMBL/GenBank/DDBJ databases">
        <title>Leishmania (Mundinia) orientalis Genome sequencing and assembly.</title>
        <authorList>
            <person name="Almutairi H."/>
            <person name="Gatherer D."/>
        </authorList>
    </citation>
    <scope>NUCLEOTIDE SEQUENCE [LARGE SCALE GENOMIC DNA]</scope>
    <source>
        <strain evidence="3">LSCM4</strain>
    </source>
</reference>
<name>A0A836HUB2_9TRYP</name>
<evidence type="ECO:0000256" key="2">
    <source>
        <dbReference type="SAM" id="Phobius"/>
    </source>
</evidence>
<gene>
    <name evidence="3" type="ORF">LSCM4_07958</name>
</gene>
<organism evidence="3 4">
    <name type="scientific">Leishmania orientalis</name>
    <dbReference type="NCBI Taxonomy" id="2249476"/>
    <lineage>
        <taxon>Eukaryota</taxon>
        <taxon>Discoba</taxon>
        <taxon>Euglenozoa</taxon>
        <taxon>Kinetoplastea</taxon>
        <taxon>Metakinetoplastina</taxon>
        <taxon>Trypanosomatida</taxon>
        <taxon>Trypanosomatidae</taxon>
        <taxon>Leishmaniinae</taxon>
        <taxon>Leishmania</taxon>
    </lineage>
</organism>
<proteinExistence type="predicted"/>
<evidence type="ECO:0000256" key="1">
    <source>
        <dbReference type="SAM" id="MobiDB-lite"/>
    </source>
</evidence>
<dbReference type="EMBL" id="JAFHLR010000013">
    <property type="protein sequence ID" value="KAG5484391.1"/>
    <property type="molecule type" value="Genomic_DNA"/>
</dbReference>
<evidence type="ECO:0008006" key="5">
    <source>
        <dbReference type="Google" id="ProtNLM"/>
    </source>
</evidence>
<feature type="compositionally biased region" description="Basic and acidic residues" evidence="1">
    <location>
        <begin position="131"/>
        <end position="141"/>
    </location>
</feature>
<accession>A0A836HUB2</accession>
<feature type="compositionally biased region" description="Low complexity" evidence="1">
    <location>
        <begin position="113"/>
        <end position="125"/>
    </location>
</feature>
<dbReference type="AlphaFoldDB" id="A0A836HUB2"/>